<evidence type="ECO:0000256" key="4">
    <source>
        <dbReference type="ARBA" id="ARBA00022490"/>
    </source>
</evidence>
<dbReference type="AlphaFoldDB" id="A0A830EV19"/>
<evidence type="ECO:0000256" key="8">
    <source>
        <dbReference type="PROSITE-ProRule" id="PRU00277"/>
    </source>
</evidence>
<dbReference type="RefSeq" id="WP_188787646.1">
    <property type="nucleotide sequence ID" value="NZ_BMOC01000016.1"/>
</dbReference>
<dbReference type="PROSITE" id="PS50059">
    <property type="entry name" value="FKBP_PPIASE"/>
    <property type="match status" value="1"/>
</dbReference>
<proteinExistence type="inferred from homology"/>
<dbReference type="PANTHER" id="PTHR47861">
    <property type="entry name" value="FKBP-TYPE PEPTIDYL-PROLYL CIS-TRANS ISOMERASE SLYD"/>
    <property type="match status" value="1"/>
</dbReference>
<evidence type="ECO:0000313" key="11">
    <source>
        <dbReference type="EMBL" id="GGJ12984.1"/>
    </source>
</evidence>
<organism evidence="11 12">
    <name type="scientific">Halobellus salinus</name>
    <dbReference type="NCBI Taxonomy" id="931585"/>
    <lineage>
        <taxon>Archaea</taxon>
        <taxon>Methanobacteriati</taxon>
        <taxon>Methanobacteriota</taxon>
        <taxon>Stenosarchaea group</taxon>
        <taxon>Halobacteria</taxon>
        <taxon>Halobacteriales</taxon>
        <taxon>Haloferacaceae</taxon>
        <taxon>Halobellus</taxon>
    </lineage>
</organism>
<feature type="domain" description="PPIase FKBP-type" evidence="10">
    <location>
        <begin position="6"/>
        <end position="88"/>
    </location>
</feature>
<dbReference type="InterPro" id="IPR001179">
    <property type="entry name" value="PPIase_FKBP_dom"/>
</dbReference>
<gene>
    <name evidence="11" type="ORF">GCM10008995_23510</name>
</gene>
<comment type="similarity">
    <text evidence="3 9">Belongs to the FKBP-type PPIase family.</text>
</comment>
<evidence type="ECO:0000256" key="9">
    <source>
        <dbReference type="RuleBase" id="RU003915"/>
    </source>
</evidence>
<reference evidence="11" key="2">
    <citation type="submission" date="2020-09" db="EMBL/GenBank/DDBJ databases">
        <authorList>
            <person name="Sun Q."/>
            <person name="Ohkuma M."/>
        </authorList>
    </citation>
    <scope>NUCLEOTIDE SEQUENCE</scope>
    <source>
        <strain evidence="11">JCM 14359</strain>
    </source>
</reference>
<evidence type="ECO:0000259" key="10">
    <source>
        <dbReference type="PROSITE" id="PS50059"/>
    </source>
</evidence>
<dbReference type="InterPro" id="IPR046357">
    <property type="entry name" value="PPIase_dom_sf"/>
</dbReference>
<keyword evidence="4" id="KW-0963">Cytoplasm</keyword>
<name>A0A830EV19_9EURY</name>
<comment type="catalytic activity">
    <reaction evidence="1 8 9">
        <text>[protein]-peptidylproline (omega=180) = [protein]-peptidylproline (omega=0)</text>
        <dbReference type="Rhea" id="RHEA:16237"/>
        <dbReference type="Rhea" id="RHEA-COMP:10747"/>
        <dbReference type="Rhea" id="RHEA-COMP:10748"/>
        <dbReference type="ChEBI" id="CHEBI:83833"/>
        <dbReference type="ChEBI" id="CHEBI:83834"/>
        <dbReference type="EC" id="5.2.1.8"/>
    </reaction>
</comment>
<keyword evidence="12" id="KW-1185">Reference proteome</keyword>
<evidence type="ECO:0000256" key="3">
    <source>
        <dbReference type="ARBA" id="ARBA00006577"/>
    </source>
</evidence>
<dbReference type="OrthoDB" id="8615at2157"/>
<dbReference type="GO" id="GO:0003755">
    <property type="term" value="F:peptidyl-prolyl cis-trans isomerase activity"/>
    <property type="evidence" value="ECO:0007669"/>
    <property type="project" value="UniProtKB-UniRule"/>
</dbReference>
<reference evidence="11" key="1">
    <citation type="journal article" date="2014" name="Int. J. Syst. Evol. Microbiol.">
        <title>Complete genome sequence of Corynebacterium casei LMG S-19264T (=DSM 44701T), isolated from a smear-ripened cheese.</title>
        <authorList>
            <consortium name="US DOE Joint Genome Institute (JGI-PGF)"/>
            <person name="Walter F."/>
            <person name="Albersmeier A."/>
            <person name="Kalinowski J."/>
            <person name="Ruckert C."/>
        </authorList>
    </citation>
    <scope>NUCLEOTIDE SEQUENCE</scope>
    <source>
        <strain evidence="11">JCM 14359</strain>
    </source>
</reference>
<evidence type="ECO:0000313" key="12">
    <source>
        <dbReference type="Proteomes" id="UP000653099"/>
    </source>
</evidence>
<evidence type="ECO:0000256" key="7">
    <source>
        <dbReference type="ARBA" id="ARBA00023235"/>
    </source>
</evidence>
<dbReference type="Gene3D" id="3.10.50.40">
    <property type="match status" value="1"/>
</dbReference>
<evidence type="ECO:0000256" key="6">
    <source>
        <dbReference type="ARBA" id="ARBA00023186"/>
    </source>
</evidence>
<dbReference type="EMBL" id="BMOC01000016">
    <property type="protein sequence ID" value="GGJ12984.1"/>
    <property type="molecule type" value="Genomic_DNA"/>
</dbReference>
<keyword evidence="6" id="KW-0143">Chaperone</keyword>
<comment type="subcellular location">
    <subcellularLocation>
        <location evidence="2">Cytoplasm</location>
    </subcellularLocation>
</comment>
<keyword evidence="7 8" id="KW-0413">Isomerase</keyword>
<evidence type="ECO:0000256" key="5">
    <source>
        <dbReference type="ARBA" id="ARBA00023110"/>
    </source>
</evidence>
<comment type="caution">
    <text evidence="11">The sequence shown here is derived from an EMBL/GenBank/DDBJ whole genome shotgun (WGS) entry which is preliminary data.</text>
</comment>
<dbReference type="SUPFAM" id="SSF54534">
    <property type="entry name" value="FKBP-like"/>
    <property type="match status" value="1"/>
</dbReference>
<evidence type="ECO:0000256" key="1">
    <source>
        <dbReference type="ARBA" id="ARBA00000971"/>
    </source>
</evidence>
<dbReference type="EC" id="5.2.1.8" evidence="9"/>
<keyword evidence="5 8" id="KW-0697">Rotamase</keyword>
<evidence type="ECO:0000256" key="2">
    <source>
        <dbReference type="ARBA" id="ARBA00004496"/>
    </source>
</evidence>
<dbReference type="Pfam" id="PF00254">
    <property type="entry name" value="FKBP_C"/>
    <property type="match status" value="1"/>
</dbReference>
<sequence>MTIEPGDRVAIEYVGRFEDGTVFGTSMYAVAAETGLAAAEDRTPDDYGPRTFTVGESEVIEGLDDAVRGMTVGEEATVTVPPAAAYGEVRDDRLREYDREPFEAMVDADAEAGLHVHAQNGLHGDVVAVREESVEVDFNHELAGKTLVFDIEVVTHRSGGASESE</sequence>
<protein>
    <recommendedName>
        <fullName evidence="9">Peptidyl-prolyl cis-trans isomerase</fullName>
        <ecNumber evidence="9">5.2.1.8</ecNumber>
    </recommendedName>
</protein>
<dbReference type="PANTHER" id="PTHR47861:SF3">
    <property type="entry name" value="FKBP-TYPE PEPTIDYL-PROLYL CIS-TRANS ISOMERASE SLYD"/>
    <property type="match status" value="1"/>
</dbReference>
<dbReference type="Proteomes" id="UP000653099">
    <property type="component" value="Unassembled WGS sequence"/>
</dbReference>
<dbReference type="GO" id="GO:0042026">
    <property type="term" value="P:protein refolding"/>
    <property type="evidence" value="ECO:0007669"/>
    <property type="project" value="UniProtKB-ARBA"/>
</dbReference>
<dbReference type="GO" id="GO:0005737">
    <property type="term" value="C:cytoplasm"/>
    <property type="evidence" value="ECO:0007669"/>
    <property type="project" value="UniProtKB-SubCell"/>
</dbReference>
<accession>A0A830EV19</accession>